<sequence length="69" mass="8070">MGLCPSKNWPFAARFEHIKATAVIDLGLTRMFFDSLIQRPALVARVCPRLTTVYLFYDKYILISKVYWL</sequence>
<proteinExistence type="predicted"/>
<dbReference type="AlphaFoldDB" id="A0A8T0BY30"/>
<organism evidence="1 2">
    <name type="scientific">Pseudoalteromonas rubra</name>
    <dbReference type="NCBI Taxonomy" id="43658"/>
    <lineage>
        <taxon>Bacteria</taxon>
        <taxon>Pseudomonadati</taxon>
        <taxon>Pseudomonadota</taxon>
        <taxon>Gammaproteobacteria</taxon>
        <taxon>Alteromonadales</taxon>
        <taxon>Pseudoalteromonadaceae</taxon>
        <taxon>Pseudoalteromonas</taxon>
    </lineage>
</organism>
<reference evidence="1 2" key="1">
    <citation type="journal article" date="2012" name="J. Bacteriol.">
        <title>Genome sequence of the cycloprodigiosin-producing bacterial strain Pseudoalteromonas rubra ATCC 29570(T).</title>
        <authorList>
            <person name="Xie B.B."/>
            <person name="Shu Y.L."/>
            <person name="Qin Q.L."/>
            <person name="Rong J.C."/>
            <person name="Zhang X.Y."/>
            <person name="Chen X.L."/>
            <person name="Zhou B.C."/>
            <person name="Zhang Y.Z."/>
        </authorList>
    </citation>
    <scope>NUCLEOTIDE SEQUENCE [LARGE SCALE GENOMIC DNA]</scope>
    <source>
        <strain evidence="1 2">DSM 6842</strain>
    </source>
</reference>
<gene>
    <name evidence="1" type="ORF">PRUB_b0116</name>
</gene>
<dbReference type="Proteomes" id="UP000016480">
    <property type="component" value="Unassembled WGS sequence"/>
</dbReference>
<evidence type="ECO:0000313" key="2">
    <source>
        <dbReference type="Proteomes" id="UP000016480"/>
    </source>
</evidence>
<accession>A0A8T0BY30</accession>
<evidence type="ECO:0000313" key="1">
    <source>
        <dbReference type="EMBL" id="KAF7781032.1"/>
    </source>
</evidence>
<dbReference type="EMBL" id="AHCD03000044">
    <property type="protein sequence ID" value="KAF7781032.1"/>
    <property type="molecule type" value="Genomic_DNA"/>
</dbReference>
<name>A0A8T0BY30_9GAMM</name>
<protein>
    <submittedName>
        <fullName evidence="1">Uncharacterized protein</fullName>
    </submittedName>
</protein>
<comment type="caution">
    <text evidence="1">The sequence shown here is derived from an EMBL/GenBank/DDBJ whole genome shotgun (WGS) entry which is preliminary data.</text>
</comment>